<dbReference type="RefSeq" id="WP_219288728.1">
    <property type="nucleotide sequence ID" value="NZ_RPHB01000004.1"/>
</dbReference>
<comment type="caution">
    <text evidence="1">The sequence shown here is derived from an EMBL/GenBank/DDBJ whole genome shotgun (WGS) entry which is preliminary data.</text>
</comment>
<dbReference type="Proteomes" id="UP000727490">
    <property type="component" value="Unassembled WGS sequence"/>
</dbReference>
<gene>
    <name evidence="1" type="ORF">EGN73_09465</name>
</gene>
<protein>
    <submittedName>
        <fullName evidence="1">Uncharacterized protein</fullName>
    </submittedName>
</protein>
<proteinExistence type="predicted"/>
<sequence length="157" mass="18291">MEIPSLAALKRELNLLNEKELTNLVLDLAKFSRDNKAYLYFKLFEKDNPRIFIDQAKEELDLAFMKANLSNYYVAKKGVQAIRRMLNKNLKLSKDKTAHIELILHFCKQMKAYGVLSYHHPVIENLYNVQLGKAEKLIAGLHEDLQYDYSIMLEELG</sequence>
<name>A0A951MCL2_9BACT</name>
<organism evidence="1 2">
    <name type="scientific">Arthrospiribacter ruber</name>
    <dbReference type="NCBI Taxonomy" id="2487934"/>
    <lineage>
        <taxon>Bacteria</taxon>
        <taxon>Pseudomonadati</taxon>
        <taxon>Bacteroidota</taxon>
        <taxon>Cytophagia</taxon>
        <taxon>Cytophagales</taxon>
        <taxon>Cyclobacteriaceae</taxon>
        <taxon>Arthrospiribacter</taxon>
    </lineage>
</organism>
<accession>A0A951MCL2</accession>
<evidence type="ECO:0000313" key="2">
    <source>
        <dbReference type="Proteomes" id="UP000727490"/>
    </source>
</evidence>
<dbReference type="EMBL" id="RPHB01000004">
    <property type="protein sequence ID" value="MBW3468039.1"/>
    <property type="molecule type" value="Genomic_DNA"/>
</dbReference>
<keyword evidence="2" id="KW-1185">Reference proteome</keyword>
<reference evidence="1 2" key="1">
    <citation type="journal article" date="2020" name="Syst. Appl. Microbiol.">
        <title>Arthrospiribacter ruber gen. nov., sp. nov., a novel bacterium isolated from Arthrospira cultures.</title>
        <authorList>
            <person name="Waleron M."/>
            <person name="Misztak A."/>
            <person name="Waleron M.M."/>
            <person name="Furmaniak M."/>
            <person name="Mrozik A."/>
            <person name="Waleron K."/>
        </authorList>
    </citation>
    <scope>NUCLEOTIDE SEQUENCE [LARGE SCALE GENOMIC DNA]</scope>
    <source>
        <strain evidence="1 2">DPMB0001</strain>
    </source>
</reference>
<dbReference type="AlphaFoldDB" id="A0A951MCL2"/>
<evidence type="ECO:0000313" key="1">
    <source>
        <dbReference type="EMBL" id="MBW3468039.1"/>
    </source>
</evidence>